<reference evidence="3" key="1">
    <citation type="submission" date="2020-12" db="EMBL/GenBank/DDBJ databases">
        <authorList>
            <person name="Iha C."/>
        </authorList>
    </citation>
    <scope>NUCLEOTIDE SEQUENCE</scope>
</reference>
<feature type="compositionally biased region" description="Low complexity" evidence="1">
    <location>
        <begin position="818"/>
        <end position="835"/>
    </location>
</feature>
<accession>A0A8S1ISB6</accession>
<sequence>MKPFGTVGRPGYDRCGRPLELCQRPSTCSRLPGRKLSGRSHTHSDGANHIVWCSATPEATAQQFLEAPSAGIPQPLRPYGYLKQSLISICTPQQSSPGDQPTLSETGGPGSSGGGKQGGGGDGSDGWQPEDGNPFEDPDWIVSMLCVATVPAAFELVQRCLHLNGTEAHGLVYYKPCFASVAMDEDGVRSSSKETEHSAGGGGLFVVFGIAAAVGVGVVRFFKARKGRKQQAQEPHRSTSARGEHVVVQSRGVNLMALQQPAPGVTSGRTTTSEVATPQQAEATGDAENPFLQAKREKDAFFGVTSPTYATGQIRPEGFTDVKAPQAPAAAVAKLAQVKPEAVQVQARAVGMERVVQDNRSGNIFTSDMESKDRFFGSPRPKAEAPAPTDLDSKERFFGSPRPKAEEQTVMSKIKTVANEAVTGEKDNVFLKTKEEKDAFFGVTSPTYAKGQLRPEGFDDVKAPAAAPAVEAGVAQLKPDEVQVQERALGMDNVVQDTRSGNIFTADLESKDTFFGSPQNKAAEAAASTAVETPPHKEENVFVQSKEEKDAFFGVTSPTYAKGPIHPDGFGDVQAPAAAAAVMAKLMQVKPENVQVEETAVGMDNVVQDTRSGNIFTADLETKDSFFGSPRSKAAETPTSASDNTTVVKAAAIKAGPEENTFLSSKEEKDAFFGVTSPTYAKGQLRPEGFDDVKAPAAAPAVEAGVAQLKPEEVQVQERALGMDKVVQDNRSGNIFASDLETKDSFFGSPRTESGNGAGAKDPAQSPSLEPVQQAQQKAAESVRKTAQEEPGTAAAVAVHVKAGDQGTVALELDMKQTASAAEPPAKEATTATSPPKKEPKVVQATSMPVGGGMAAKREGSLQPVLEEPANQAPEKKPSGDADPETGSVQVQPQAAADTHTPGADVKKTTLQGNAGKGTPHGQSHRGRGRGRGSGKRGKK</sequence>
<feature type="compositionally biased region" description="Polar residues" evidence="1">
    <location>
        <begin position="765"/>
        <end position="779"/>
    </location>
</feature>
<feature type="transmembrane region" description="Helical" evidence="2">
    <location>
        <begin position="199"/>
        <end position="222"/>
    </location>
</feature>
<evidence type="ECO:0000256" key="2">
    <source>
        <dbReference type="SAM" id="Phobius"/>
    </source>
</evidence>
<dbReference type="EMBL" id="CAJHUC010000774">
    <property type="protein sequence ID" value="CAD7698165.1"/>
    <property type="molecule type" value="Genomic_DNA"/>
</dbReference>
<feature type="compositionally biased region" description="Basic and acidic residues" evidence="1">
    <location>
        <begin position="391"/>
        <end position="405"/>
    </location>
</feature>
<organism evidence="3 4">
    <name type="scientific">Ostreobium quekettii</name>
    <dbReference type="NCBI Taxonomy" id="121088"/>
    <lineage>
        <taxon>Eukaryota</taxon>
        <taxon>Viridiplantae</taxon>
        <taxon>Chlorophyta</taxon>
        <taxon>core chlorophytes</taxon>
        <taxon>Ulvophyceae</taxon>
        <taxon>TCBD clade</taxon>
        <taxon>Bryopsidales</taxon>
        <taxon>Ostreobineae</taxon>
        <taxon>Ostreobiaceae</taxon>
        <taxon>Ostreobium</taxon>
    </lineage>
</organism>
<dbReference type="Proteomes" id="UP000708148">
    <property type="component" value="Unassembled WGS sequence"/>
</dbReference>
<dbReference type="AlphaFoldDB" id="A0A8S1ISB6"/>
<keyword evidence="2" id="KW-1133">Transmembrane helix</keyword>
<feature type="region of interest" description="Disordered" evidence="1">
    <location>
        <begin position="92"/>
        <end position="134"/>
    </location>
</feature>
<proteinExistence type="predicted"/>
<evidence type="ECO:0000313" key="3">
    <source>
        <dbReference type="EMBL" id="CAD7698165.1"/>
    </source>
</evidence>
<keyword evidence="2" id="KW-0812">Transmembrane</keyword>
<feature type="region of interest" description="Disordered" evidence="1">
    <location>
        <begin position="261"/>
        <end position="285"/>
    </location>
</feature>
<feature type="region of interest" description="Disordered" evidence="1">
    <location>
        <begin position="741"/>
        <end position="940"/>
    </location>
</feature>
<evidence type="ECO:0000313" key="4">
    <source>
        <dbReference type="Proteomes" id="UP000708148"/>
    </source>
</evidence>
<feature type="compositionally biased region" description="Polar residues" evidence="1">
    <location>
        <begin position="92"/>
        <end position="105"/>
    </location>
</feature>
<feature type="compositionally biased region" description="Basic residues" evidence="1">
    <location>
        <begin position="923"/>
        <end position="940"/>
    </location>
</feature>
<keyword evidence="4" id="KW-1185">Reference proteome</keyword>
<name>A0A8S1ISB6_9CHLO</name>
<feature type="compositionally biased region" description="Gly residues" evidence="1">
    <location>
        <begin position="107"/>
        <end position="124"/>
    </location>
</feature>
<comment type="caution">
    <text evidence="3">The sequence shown here is derived from an EMBL/GenBank/DDBJ whole genome shotgun (WGS) entry which is preliminary data.</text>
</comment>
<gene>
    <name evidence="3" type="ORF">OSTQU699_LOCUS3526</name>
</gene>
<feature type="region of interest" description="Disordered" evidence="1">
    <location>
        <begin position="364"/>
        <end position="405"/>
    </location>
</feature>
<keyword evidence="2" id="KW-0472">Membrane</keyword>
<feature type="compositionally biased region" description="Polar residues" evidence="1">
    <location>
        <begin position="267"/>
        <end position="282"/>
    </location>
</feature>
<evidence type="ECO:0000256" key="1">
    <source>
        <dbReference type="SAM" id="MobiDB-lite"/>
    </source>
</evidence>
<protein>
    <submittedName>
        <fullName evidence="3">Uncharacterized protein</fullName>
    </submittedName>
</protein>